<dbReference type="Proteomes" id="UP001172457">
    <property type="component" value="Chromosome 2"/>
</dbReference>
<sequence length="180" mass="20725">MPKIISCSLILQVQSPISFISSYSIKTKPNRAGHNLCMLDANKGLAVENMAVRVLLRMIKECIHVEDMLGILAMLSIEDDAVMEMSWHRAFSHVFFVIRETHCECIKKYCMVVMHRIFFTNKTKRYELRVEENDHETVSTIKRTGSRRAKGYAKEFSNISAPVELEPRLLEINFVGSNEK</sequence>
<evidence type="ECO:0000313" key="2">
    <source>
        <dbReference type="Proteomes" id="UP001172457"/>
    </source>
</evidence>
<dbReference type="EMBL" id="JARYMX010000002">
    <property type="protein sequence ID" value="KAJ9561096.1"/>
    <property type="molecule type" value="Genomic_DNA"/>
</dbReference>
<dbReference type="AlphaFoldDB" id="A0AA38WSK1"/>
<gene>
    <name evidence="1" type="ORF">OSB04_006256</name>
</gene>
<evidence type="ECO:0000313" key="1">
    <source>
        <dbReference type="EMBL" id="KAJ9561096.1"/>
    </source>
</evidence>
<comment type="caution">
    <text evidence="1">The sequence shown here is derived from an EMBL/GenBank/DDBJ whole genome shotgun (WGS) entry which is preliminary data.</text>
</comment>
<protein>
    <submittedName>
        <fullName evidence="1">Uncharacterized protein</fullName>
    </submittedName>
</protein>
<organism evidence="1 2">
    <name type="scientific">Centaurea solstitialis</name>
    <name type="common">yellow star-thistle</name>
    <dbReference type="NCBI Taxonomy" id="347529"/>
    <lineage>
        <taxon>Eukaryota</taxon>
        <taxon>Viridiplantae</taxon>
        <taxon>Streptophyta</taxon>
        <taxon>Embryophyta</taxon>
        <taxon>Tracheophyta</taxon>
        <taxon>Spermatophyta</taxon>
        <taxon>Magnoliopsida</taxon>
        <taxon>eudicotyledons</taxon>
        <taxon>Gunneridae</taxon>
        <taxon>Pentapetalae</taxon>
        <taxon>asterids</taxon>
        <taxon>campanulids</taxon>
        <taxon>Asterales</taxon>
        <taxon>Asteraceae</taxon>
        <taxon>Carduoideae</taxon>
        <taxon>Cardueae</taxon>
        <taxon>Centaureinae</taxon>
        <taxon>Centaurea</taxon>
    </lineage>
</organism>
<keyword evidence="2" id="KW-1185">Reference proteome</keyword>
<reference evidence="1" key="1">
    <citation type="submission" date="2023-03" db="EMBL/GenBank/DDBJ databases">
        <title>Chromosome-scale reference genome and RAD-based genetic map of yellow starthistle (Centaurea solstitialis) reveal putative structural variation and QTLs associated with invader traits.</title>
        <authorList>
            <person name="Reatini B."/>
            <person name="Cang F.A."/>
            <person name="Jiang Q."/>
            <person name="Mckibben M.T.W."/>
            <person name="Barker M.S."/>
            <person name="Rieseberg L.H."/>
            <person name="Dlugosch K.M."/>
        </authorList>
    </citation>
    <scope>NUCLEOTIDE SEQUENCE</scope>
    <source>
        <strain evidence="1">CAN-66</strain>
        <tissue evidence="1">Leaf</tissue>
    </source>
</reference>
<accession>A0AA38WSK1</accession>
<proteinExistence type="predicted"/>
<name>A0AA38WSK1_9ASTR</name>